<proteinExistence type="predicted"/>
<name>B3PZL9_RHIE6</name>
<evidence type="ECO:0000313" key="1">
    <source>
        <dbReference type="EMBL" id="ACE91084.1"/>
    </source>
</evidence>
<dbReference type="HOGENOM" id="CLU_1990860_0_0_5"/>
<organism evidence="1 2">
    <name type="scientific">Rhizobium etli (strain CIAT 652)</name>
    <dbReference type="NCBI Taxonomy" id="491916"/>
    <lineage>
        <taxon>Bacteria</taxon>
        <taxon>Pseudomonadati</taxon>
        <taxon>Pseudomonadota</taxon>
        <taxon>Alphaproteobacteria</taxon>
        <taxon>Hyphomicrobiales</taxon>
        <taxon>Rhizobiaceae</taxon>
        <taxon>Rhizobium/Agrobacterium group</taxon>
        <taxon>Rhizobium</taxon>
    </lineage>
</organism>
<reference evidence="1 2" key="1">
    <citation type="submission" date="2008-04" db="EMBL/GenBank/DDBJ databases">
        <title>Genome diversity and DNA divergence of Rhizobium etli.</title>
        <authorList>
            <person name="Gonzalez V."/>
            <person name="Acosta J.L."/>
            <person name="Santamaria R.I."/>
            <person name="Bustos P."/>
            <person name="Hernandez-Gonzalez I.L."/>
            <person name="Fernandez J.L."/>
            <person name="Diaz R."/>
            <person name="Flores M."/>
            <person name="Mora J."/>
            <person name="Palacios R."/>
            <person name="Davila G."/>
        </authorList>
    </citation>
    <scope>NUCLEOTIDE SEQUENCE [LARGE SCALE GENOMIC DNA]</scope>
    <source>
        <strain evidence="1 2">CIAT 652</strain>
    </source>
</reference>
<protein>
    <submittedName>
        <fullName evidence="1">Uncharacterized protein</fullName>
    </submittedName>
</protein>
<dbReference type="EMBL" id="CP001074">
    <property type="protein sequence ID" value="ACE91084.1"/>
    <property type="molecule type" value="Genomic_DNA"/>
</dbReference>
<gene>
    <name evidence="1" type="ordered locus">RHECIAT_CH0002126</name>
</gene>
<sequence>MAKRAISFFTPGEFGRNSNPSSVFLGLEPRIYATTAGGCGVDARLGATAVGFSKNGCGSLRDSQEICRFTVLTHYFRDKANDGETWHRRRREFRGENFAKNSIFAYVTRCKVDTYFPVTLYNPLF</sequence>
<dbReference type="AlphaFoldDB" id="B3PZL9"/>
<dbReference type="KEGG" id="rec:RHECIAT_CH0002126"/>
<evidence type="ECO:0000313" key="2">
    <source>
        <dbReference type="Proteomes" id="UP000008817"/>
    </source>
</evidence>
<dbReference type="Proteomes" id="UP000008817">
    <property type="component" value="Chromosome"/>
</dbReference>
<accession>B3PZL9</accession>